<feature type="compositionally biased region" description="Basic and acidic residues" evidence="1">
    <location>
        <begin position="7"/>
        <end position="22"/>
    </location>
</feature>
<dbReference type="Proteomes" id="UP000250675">
    <property type="component" value="Unassembled WGS sequence"/>
</dbReference>
<evidence type="ECO:0008006" key="4">
    <source>
        <dbReference type="Google" id="ProtNLM"/>
    </source>
</evidence>
<dbReference type="AlphaFoldDB" id="A0A2X3F6V3"/>
<evidence type="ECO:0000313" key="3">
    <source>
        <dbReference type="Proteomes" id="UP000250675"/>
    </source>
</evidence>
<dbReference type="SUPFAM" id="SSF160059">
    <property type="entry name" value="PriA/YqbF domain"/>
    <property type="match status" value="1"/>
</dbReference>
<gene>
    <name evidence="2" type="ORF">NCTC9645_01556</name>
</gene>
<reference evidence="2 3" key="1">
    <citation type="submission" date="2018-06" db="EMBL/GenBank/DDBJ databases">
        <authorList>
            <consortium name="Pathogen Informatics"/>
            <person name="Doyle S."/>
        </authorList>
    </citation>
    <scope>NUCLEOTIDE SEQUENCE [LARGE SCALE GENOMIC DNA]</scope>
    <source>
        <strain evidence="2 3">NCTC9645</strain>
    </source>
</reference>
<dbReference type="Gene3D" id="2.160.10.10">
    <property type="entry name" value="Hexapeptide repeat proteins"/>
    <property type="match status" value="1"/>
</dbReference>
<accession>A0A2X3F6V3</accession>
<feature type="region of interest" description="Disordered" evidence="1">
    <location>
        <begin position="1"/>
        <end position="106"/>
    </location>
</feature>
<dbReference type="SUPFAM" id="SSF51161">
    <property type="entry name" value="Trimeric LpxA-like enzymes"/>
    <property type="match status" value="1"/>
</dbReference>
<name>A0A2X3F6V3_KLEPN</name>
<protein>
    <recommendedName>
        <fullName evidence="4">Mu-like prophage FluMu N-terminal domain-containing protein</fullName>
    </recommendedName>
</protein>
<feature type="compositionally biased region" description="Gly residues" evidence="1">
    <location>
        <begin position="36"/>
        <end position="74"/>
    </location>
</feature>
<feature type="compositionally biased region" description="Polar residues" evidence="1">
    <location>
        <begin position="75"/>
        <end position="87"/>
    </location>
</feature>
<dbReference type="InterPro" id="IPR011004">
    <property type="entry name" value="Trimer_LpxA-like_sf"/>
</dbReference>
<sequence length="162" mass="16225">MATPTQKKAEEKYVKDDKKPGDGTETDAGSAAGDGTETGAGSAVGDGTETGTGSAAGDGTETGAGSAVGDGTETGTGSAAGDSTETGAGSAVGDDTETGTDAKPHWFTVQVVRSPSGRRFRAGVEFTSEPKPYDFSLFSAEQLNALAADPFLRIKRIAPAEE</sequence>
<evidence type="ECO:0000313" key="2">
    <source>
        <dbReference type="EMBL" id="SQC20379.1"/>
    </source>
</evidence>
<organism evidence="2 3">
    <name type="scientific">Klebsiella pneumoniae</name>
    <dbReference type="NCBI Taxonomy" id="573"/>
    <lineage>
        <taxon>Bacteria</taxon>
        <taxon>Pseudomonadati</taxon>
        <taxon>Pseudomonadota</taxon>
        <taxon>Gammaproteobacteria</taxon>
        <taxon>Enterobacterales</taxon>
        <taxon>Enterobacteriaceae</taxon>
        <taxon>Klebsiella/Raoultella group</taxon>
        <taxon>Klebsiella</taxon>
        <taxon>Klebsiella pneumoniae complex</taxon>
    </lineage>
</organism>
<dbReference type="EMBL" id="UASO01000004">
    <property type="protein sequence ID" value="SQC20379.1"/>
    <property type="molecule type" value="Genomic_DNA"/>
</dbReference>
<proteinExistence type="predicted"/>
<evidence type="ECO:0000256" key="1">
    <source>
        <dbReference type="SAM" id="MobiDB-lite"/>
    </source>
</evidence>